<protein>
    <submittedName>
        <fullName evidence="1">Uncharacterized protein</fullName>
    </submittedName>
</protein>
<name>A0A4Q0MB68_9SPHI</name>
<sequence length="79" mass="9040">MKNKEQRMFDKQLQEDFLSAWPIDTIREIPLPKYVSVNDKTTFCQYVETITRPLGSINGMNSINLVSAKGGGQKTARKY</sequence>
<proteinExistence type="predicted"/>
<reference evidence="1 2" key="1">
    <citation type="submission" date="2018-12" db="EMBL/GenBank/DDBJ databases">
        <title>The Draft Genome Sequence of the Soil Bacterium Pedobacter tournemirensis R1.</title>
        <authorList>
            <person name="He J."/>
        </authorList>
    </citation>
    <scope>NUCLEOTIDE SEQUENCE [LARGE SCALE GENOMIC DNA]</scope>
    <source>
        <strain evidence="1 2">R1</strain>
    </source>
</reference>
<dbReference type="AlphaFoldDB" id="A0A4Q0MB68"/>
<dbReference type="Proteomes" id="UP000290848">
    <property type="component" value="Unassembled WGS sequence"/>
</dbReference>
<comment type="caution">
    <text evidence="1">The sequence shown here is derived from an EMBL/GenBank/DDBJ whole genome shotgun (WGS) entry which is preliminary data.</text>
</comment>
<gene>
    <name evidence="1" type="ORF">EKH83_07800</name>
</gene>
<evidence type="ECO:0000313" key="1">
    <source>
        <dbReference type="EMBL" id="RXF70538.1"/>
    </source>
</evidence>
<accession>A0A4Q0MB68</accession>
<dbReference type="EMBL" id="RXOC01000004">
    <property type="protein sequence ID" value="RXF70538.1"/>
    <property type="molecule type" value="Genomic_DNA"/>
</dbReference>
<dbReference type="RefSeq" id="WP_128768843.1">
    <property type="nucleotide sequence ID" value="NZ_RXOC01000004.1"/>
</dbReference>
<evidence type="ECO:0000313" key="2">
    <source>
        <dbReference type="Proteomes" id="UP000290848"/>
    </source>
</evidence>
<organism evidence="1 2">
    <name type="scientific">Arcticibacter tournemirensis</name>
    <dbReference type="NCBI Taxonomy" id="699437"/>
    <lineage>
        <taxon>Bacteria</taxon>
        <taxon>Pseudomonadati</taxon>
        <taxon>Bacteroidota</taxon>
        <taxon>Sphingobacteriia</taxon>
        <taxon>Sphingobacteriales</taxon>
        <taxon>Sphingobacteriaceae</taxon>
        <taxon>Arcticibacter</taxon>
    </lineage>
</organism>